<evidence type="ECO:0000313" key="3">
    <source>
        <dbReference type="Proteomes" id="UP000824988"/>
    </source>
</evidence>
<dbReference type="KEGG" id="moz:MoryE10_13280"/>
<organism evidence="2 3">
    <name type="scientific">Methylogaea oryzae</name>
    <dbReference type="NCBI Taxonomy" id="1295382"/>
    <lineage>
        <taxon>Bacteria</taxon>
        <taxon>Pseudomonadati</taxon>
        <taxon>Pseudomonadota</taxon>
        <taxon>Gammaproteobacteria</taxon>
        <taxon>Methylococcales</taxon>
        <taxon>Methylococcaceae</taxon>
        <taxon>Methylogaea</taxon>
    </lineage>
</organism>
<dbReference type="RefSeq" id="WP_221048606.1">
    <property type="nucleotide sequence ID" value="NZ_AP019782.1"/>
</dbReference>
<proteinExistence type="predicted"/>
<protein>
    <recommendedName>
        <fullName evidence="1">Phospholipase C/D domain-containing protein</fullName>
    </recommendedName>
</protein>
<dbReference type="Proteomes" id="UP000824988">
    <property type="component" value="Chromosome"/>
</dbReference>
<gene>
    <name evidence="2" type="ORF">MoryE10_13280</name>
</gene>
<accession>A0A8D4VQD5</accession>
<name>A0A8D4VQD5_9GAMM</name>
<feature type="domain" description="Phospholipase C/D" evidence="1">
    <location>
        <begin position="6"/>
        <end position="151"/>
    </location>
</feature>
<dbReference type="EMBL" id="AP019782">
    <property type="protein sequence ID" value="BBL70722.1"/>
    <property type="molecule type" value="Genomic_DNA"/>
</dbReference>
<dbReference type="AlphaFoldDB" id="A0A8D4VQD5"/>
<dbReference type="InterPro" id="IPR029002">
    <property type="entry name" value="PLPC/GPLD1"/>
</dbReference>
<sequence length="303" mass="33624">MSGGYTHITLAQFAIEEAMQRRPGLLHEDARLALGYFKKFCIVGSLAPDYPYLDVTDSVSAAWADDVHKGRAVEFLRGGVAQVGAIADDNVRRRCMAWLFGFASHVATDGTIHPVVNLKVGPYEQNKTHHRRCEMSQDVHSHARLNLGALDFNRQISSNVDGASDVADSDRFDPSVAKLWSDLLLAVYPGRPEPDIHGWHRAMRRMMRLAESGHVLFAFARHVAANQGLVYPAAPEDEYIHGLEVPGGRMDFDELFAKAKNNVLELWGALALSLQGRPSPLDDLKSWSLDTGIDEAGRMTYWS</sequence>
<keyword evidence="3" id="KW-1185">Reference proteome</keyword>
<dbReference type="Pfam" id="PF00882">
    <property type="entry name" value="Zn_dep_PLPC"/>
    <property type="match status" value="1"/>
</dbReference>
<evidence type="ECO:0000313" key="2">
    <source>
        <dbReference type="EMBL" id="BBL70722.1"/>
    </source>
</evidence>
<evidence type="ECO:0000259" key="1">
    <source>
        <dbReference type="Pfam" id="PF00882"/>
    </source>
</evidence>
<reference evidence="2" key="1">
    <citation type="submission" date="2019-06" db="EMBL/GenBank/DDBJ databases">
        <title>Complete genome sequence of Methylogaea oryzae strain JCM16910.</title>
        <authorList>
            <person name="Asakawa S."/>
        </authorList>
    </citation>
    <scope>NUCLEOTIDE SEQUENCE</scope>
    <source>
        <strain evidence="2">E10</strain>
    </source>
</reference>